<comment type="caution">
    <text evidence="2">The sequence shown here is derived from an EMBL/GenBank/DDBJ whole genome shotgun (WGS) entry which is preliminary data.</text>
</comment>
<feature type="signal peptide" evidence="1">
    <location>
        <begin position="1"/>
        <end position="32"/>
    </location>
</feature>
<organism evidence="2 3">
    <name type="scientific">Colletotrichum tofieldiae</name>
    <dbReference type="NCBI Taxonomy" id="708197"/>
    <lineage>
        <taxon>Eukaryota</taxon>
        <taxon>Fungi</taxon>
        <taxon>Dikarya</taxon>
        <taxon>Ascomycota</taxon>
        <taxon>Pezizomycotina</taxon>
        <taxon>Sordariomycetes</taxon>
        <taxon>Hypocreomycetidae</taxon>
        <taxon>Glomerellales</taxon>
        <taxon>Glomerellaceae</taxon>
        <taxon>Colletotrichum</taxon>
        <taxon>Colletotrichum spaethianum species complex</taxon>
    </lineage>
</organism>
<gene>
    <name evidence="2" type="ORF">CT0861_07326</name>
</gene>
<keyword evidence="1" id="KW-0732">Signal</keyword>
<evidence type="ECO:0000256" key="1">
    <source>
        <dbReference type="SAM" id="SignalP"/>
    </source>
</evidence>
<name>A0A166XSV8_9PEZI</name>
<protein>
    <submittedName>
        <fullName evidence="2">Mold-specific M46 protein</fullName>
    </submittedName>
</protein>
<reference evidence="2 3" key="1">
    <citation type="submission" date="2015-06" db="EMBL/GenBank/DDBJ databases">
        <title>Survival trade-offs in plant roots during colonization by closely related pathogenic and mutualistic fungi.</title>
        <authorList>
            <person name="Hacquard S."/>
            <person name="Kracher B."/>
            <person name="Hiruma K."/>
            <person name="Weinman A."/>
            <person name="Muench P."/>
            <person name="Garrido Oter R."/>
            <person name="Ver Loren van Themaat E."/>
            <person name="Dallerey J.-F."/>
            <person name="Damm U."/>
            <person name="Henrissat B."/>
            <person name="Lespinet O."/>
            <person name="Thon M."/>
            <person name="Kemen E."/>
            <person name="McHardy A.C."/>
            <person name="Schulze-Lefert P."/>
            <person name="O'Connell R.J."/>
        </authorList>
    </citation>
    <scope>NUCLEOTIDE SEQUENCE [LARGE SCALE GENOMIC DNA]</scope>
    <source>
        <strain evidence="2 3">0861</strain>
    </source>
</reference>
<proteinExistence type="predicted"/>
<sequence>LPQNPISLRKQVIKMRFTAVVTLMFLAATTQAGVSQPAEPYALAKRADSDELVPLLEKREELGLEKRACNYNGCKCNSRGKQLTVCGNCVWSDNGAYVVTTKRVSNHIFECSPSGNCCSYGYATDCGGSGARCRVN</sequence>
<feature type="non-terminal residue" evidence="2">
    <location>
        <position position="1"/>
    </location>
</feature>
<dbReference type="Proteomes" id="UP000076552">
    <property type="component" value="Unassembled WGS sequence"/>
</dbReference>
<feature type="chain" id="PRO_5007882520" evidence="1">
    <location>
        <begin position="33"/>
        <end position="136"/>
    </location>
</feature>
<evidence type="ECO:0000313" key="3">
    <source>
        <dbReference type="Proteomes" id="UP000076552"/>
    </source>
</evidence>
<dbReference type="AlphaFoldDB" id="A0A166XSV8"/>
<accession>A0A166XSV8</accession>
<keyword evidence="3" id="KW-1185">Reference proteome</keyword>
<dbReference type="EMBL" id="LFIV01000011">
    <property type="protein sequence ID" value="KZL76906.1"/>
    <property type="molecule type" value="Genomic_DNA"/>
</dbReference>
<evidence type="ECO:0000313" key="2">
    <source>
        <dbReference type="EMBL" id="KZL76906.1"/>
    </source>
</evidence>